<dbReference type="PANTHER" id="PTHR33112:SF16">
    <property type="entry name" value="HETEROKARYON INCOMPATIBILITY DOMAIN-CONTAINING PROTEIN"/>
    <property type="match status" value="1"/>
</dbReference>
<evidence type="ECO:0000313" key="3">
    <source>
        <dbReference type="Proteomes" id="UP001392437"/>
    </source>
</evidence>
<evidence type="ECO:0000313" key="2">
    <source>
        <dbReference type="EMBL" id="KAK8092518.1"/>
    </source>
</evidence>
<organism evidence="2 3">
    <name type="scientific">Apiospora kogelbergensis</name>
    <dbReference type="NCBI Taxonomy" id="1337665"/>
    <lineage>
        <taxon>Eukaryota</taxon>
        <taxon>Fungi</taxon>
        <taxon>Dikarya</taxon>
        <taxon>Ascomycota</taxon>
        <taxon>Pezizomycotina</taxon>
        <taxon>Sordariomycetes</taxon>
        <taxon>Xylariomycetidae</taxon>
        <taxon>Amphisphaeriales</taxon>
        <taxon>Apiosporaceae</taxon>
        <taxon>Apiospora</taxon>
    </lineage>
</organism>
<comment type="caution">
    <text evidence="2">The sequence shown here is derived from an EMBL/GenBank/DDBJ whole genome shotgun (WGS) entry which is preliminary data.</text>
</comment>
<dbReference type="Proteomes" id="UP001392437">
    <property type="component" value="Unassembled WGS sequence"/>
</dbReference>
<proteinExistence type="predicted"/>
<feature type="domain" description="Heterokaryon incompatibility" evidence="1">
    <location>
        <begin position="2"/>
        <end position="118"/>
    </location>
</feature>
<sequence>MLSPTIRHAMGLTRAMDERYLWADALCIVQDDVQETRHQLLLMGKLYASATFTIVCTDGDGSEGIPGIQGISHPRNLYQVAFPLFASSEKVTIQDEGMNCYYPSTPSNYFRRAWTFQEYALSKRRLIVGKKTFHWICPSAAFCESTVSFDTRNNHLHEGQYLSLIRNTLSGRPCLKEFERVVRDYNGRNHSFPEDALAGVTGILEILSRSFEGGFIYGMPVMYFHTALMWSNVRPELAERRRHSGKDHSILQGSCLPSWSWLGWKDANINFNGNDGRLEDNSEVTVGIVQWSSHESATPSNLRPVGPSFPSTILDDTLKRGLAQGWTSQKSNRSNRKSKSSMVGDVVFQHSSMPGSLFWGWFPIKEHQSDLRPVTPPQHAFLSCKARRGWFRVEQKRRSLGSKNFEVFDMHEKYCGWLQLILWPKVKELPCRDSGQSQLVELVATCIQKRGYTNYGVLCIKWEDGVAYRKGVGGIYSEAWESHDLEDVDLILG</sequence>
<name>A0AAW0Q2P7_9PEZI</name>
<dbReference type="PANTHER" id="PTHR33112">
    <property type="entry name" value="DOMAIN PROTEIN, PUTATIVE-RELATED"/>
    <property type="match status" value="1"/>
</dbReference>
<accession>A0AAW0Q2P7</accession>
<keyword evidence="3" id="KW-1185">Reference proteome</keyword>
<gene>
    <name evidence="2" type="ORF">PG999_014717</name>
</gene>
<dbReference type="EMBL" id="JAQQWP010000013">
    <property type="protein sequence ID" value="KAK8092518.1"/>
    <property type="molecule type" value="Genomic_DNA"/>
</dbReference>
<reference evidence="2 3" key="1">
    <citation type="submission" date="2023-01" db="EMBL/GenBank/DDBJ databases">
        <title>Analysis of 21 Apiospora genomes using comparative genomics revels a genus with tremendous synthesis potential of carbohydrate active enzymes and secondary metabolites.</title>
        <authorList>
            <person name="Sorensen T."/>
        </authorList>
    </citation>
    <scope>NUCLEOTIDE SEQUENCE [LARGE SCALE GENOMIC DNA]</scope>
    <source>
        <strain evidence="2 3">CBS 117206</strain>
    </source>
</reference>
<protein>
    <recommendedName>
        <fullName evidence="1">Heterokaryon incompatibility domain-containing protein</fullName>
    </recommendedName>
</protein>
<evidence type="ECO:0000259" key="1">
    <source>
        <dbReference type="Pfam" id="PF06985"/>
    </source>
</evidence>
<dbReference type="AlphaFoldDB" id="A0AAW0Q2P7"/>
<dbReference type="Pfam" id="PF06985">
    <property type="entry name" value="HET"/>
    <property type="match status" value="1"/>
</dbReference>
<dbReference type="InterPro" id="IPR010730">
    <property type="entry name" value="HET"/>
</dbReference>